<gene>
    <name evidence="1" type="ordered locus">Svir_18180</name>
</gene>
<dbReference type="AlphaFoldDB" id="C7MU62"/>
<organism evidence="1 2">
    <name type="scientific">Saccharomonospora viridis (strain ATCC 15386 / DSM 43017 / JCM 3036 / CCUG 5913 / NBRC 12207 / NCIMB 9602 / P101)</name>
    <name type="common">Thermoactinomyces viridis</name>
    <dbReference type="NCBI Taxonomy" id="471857"/>
    <lineage>
        <taxon>Bacteria</taxon>
        <taxon>Bacillati</taxon>
        <taxon>Actinomycetota</taxon>
        <taxon>Actinomycetes</taxon>
        <taxon>Pseudonocardiales</taxon>
        <taxon>Pseudonocardiaceae</taxon>
        <taxon>Saccharomonospora</taxon>
    </lineage>
</organism>
<sequence>MTSPTPTLERWFDTMDSTDPDRVLDMIADDFAMSVQFSRGSGQSTEFVGDRAGLIAYLEQREKSTLVHHIMVGATVDDTELVLGQTTRDGVFEASFNATAQLTDNGLVRRLLICRTPEIDFA</sequence>
<keyword evidence="2" id="KW-1185">Reference proteome</keyword>
<dbReference type="KEGG" id="svi:Svir_18180"/>
<dbReference type="Gene3D" id="3.10.450.50">
    <property type="match status" value="1"/>
</dbReference>
<dbReference type="EMBL" id="CP001683">
    <property type="protein sequence ID" value="ACU96841.1"/>
    <property type="molecule type" value="Genomic_DNA"/>
</dbReference>
<dbReference type="Proteomes" id="UP000000841">
    <property type="component" value="Chromosome"/>
</dbReference>
<dbReference type="HOGENOM" id="CLU_1905220_0_0_11"/>
<protein>
    <recommendedName>
        <fullName evidence="3">SnoaL-like domain-containing protein</fullName>
    </recommendedName>
</protein>
<accession>C7MU62</accession>
<dbReference type="STRING" id="471857.Svir_18180"/>
<dbReference type="SUPFAM" id="SSF54427">
    <property type="entry name" value="NTF2-like"/>
    <property type="match status" value="1"/>
</dbReference>
<evidence type="ECO:0008006" key="3">
    <source>
        <dbReference type="Google" id="ProtNLM"/>
    </source>
</evidence>
<reference evidence="1 2" key="1">
    <citation type="journal article" date="2009" name="Stand. Genomic Sci.">
        <title>Complete genome sequence of Saccharomonospora viridis type strain (P101).</title>
        <authorList>
            <person name="Pati A."/>
            <person name="Sikorski J."/>
            <person name="Nolan M."/>
            <person name="Lapidus A."/>
            <person name="Copeland A."/>
            <person name="Glavina Del Rio T."/>
            <person name="Lucas S."/>
            <person name="Chen F."/>
            <person name="Tice H."/>
            <person name="Pitluck S."/>
            <person name="Cheng J.F."/>
            <person name="Chertkov O."/>
            <person name="Brettin T."/>
            <person name="Han C."/>
            <person name="Detter J.C."/>
            <person name="Kuske C."/>
            <person name="Bruce D."/>
            <person name="Goodwin L."/>
            <person name="Chain P."/>
            <person name="D'haeseleer P."/>
            <person name="Chen A."/>
            <person name="Palaniappan K."/>
            <person name="Ivanova N."/>
            <person name="Mavromatis K."/>
            <person name="Mikhailova N."/>
            <person name="Rohde M."/>
            <person name="Tindall B.J."/>
            <person name="Goker M."/>
            <person name="Bristow J."/>
            <person name="Eisen J.A."/>
            <person name="Markowitz V."/>
            <person name="Hugenholtz P."/>
            <person name="Kyrpides N.C."/>
            <person name="Klenk H.P."/>
        </authorList>
    </citation>
    <scope>NUCLEOTIDE SEQUENCE [LARGE SCALE GENOMIC DNA]</scope>
    <source>
        <strain evidence="2">ATCC 15386 / DSM 43017 / JCM 3036 / NBRC 12207 / P101</strain>
    </source>
</reference>
<dbReference type="InterPro" id="IPR032710">
    <property type="entry name" value="NTF2-like_dom_sf"/>
</dbReference>
<proteinExistence type="predicted"/>
<evidence type="ECO:0000313" key="2">
    <source>
        <dbReference type="Proteomes" id="UP000000841"/>
    </source>
</evidence>
<dbReference type="eggNOG" id="ENOG5032WBQ">
    <property type="taxonomic scope" value="Bacteria"/>
</dbReference>
<evidence type="ECO:0000313" key="1">
    <source>
        <dbReference type="EMBL" id="ACU96841.1"/>
    </source>
</evidence>
<name>C7MU62_SACVD</name>